<protein>
    <submittedName>
        <fullName evidence="2">Proteinase inhibitor propeptide</fullName>
    </submittedName>
</protein>
<dbReference type="InterPro" id="IPR010259">
    <property type="entry name" value="S8pro/Inhibitor_I9"/>
</dbReference>
<gene>
    <name evidence="2" type="ORF">ZEAMMB73_Zm00001d005437</name>
</gene>
<dbReference type="InParanoid" id="A0A1D6EMM6"/>
<dbReference type="InterPro" id="IPR037045">
    <property type="entry name" value="S8pro/Inhibitor_I9_sf"/>
</dbReference>
<dbReference type="ExpressionAtlas" id="A0A1D6EMM6">
    <property type="expression patterns" value="baseline and differential"/>
</dbReference>
<reference evidence="2" key="1">
    <citation type="submission" date="2015-12" db="EMBL/GenBank/DDBJ databases">
        <title>Update maize B73 reference genome by single molecule sequencing technologies.</title>
        <authorList>
            <consortium name="Maize Genome Sequencing Project"/>
            <person name="Ware D."/>
        </authorList>
    </citation>
    <scope>NUCLEOTIDE SEQUENCE [LARGE SCALE GENOMIC DNA]</scope>
    <source>
        <tissue evidence="2">Seedling</tissue>
    </source>
</reference>
<organism evidence="2">
    <name type="scientific">Zea mays</name>
    <name type="common">Maize</name>
    <dbReference type="NCBI Taxonomy" id="4577"/>
    <lineage>
        <taxon>Eukaryota</taxon>
        <taxon>Viridiplantae</taxon>
        <taxon>Streptophyta</taxon>
        <taxon>Embryophyta</taxon>
        <taxon>Tracheophyta</taxon>
        <taxon>Spermatophyta</taxon>
        <taxon>Magnoliopsida</taxon>
        <taxon>Liliopsida</taxon>
        <taxon>Poales</taxon>
        <taxon>Poaceae</taxon>
        <taxon>PACMAD clade</taxon>
        <taxon>Panicoideae</taxon>
        <taxon>Andropogonodae</taxon>
        <taxon>Andropogoneae</taxon>
        <taxon>Tripsacinae</taxon>
        <taxon>Zea</taxon>
    </lineage>
</organism>
<dbReference type="Gene3D" id="3.30.70.80">
    <property type="entry name" value="Peptidase S8 propeptide/proteinase inhibitor I9"/>
    <property type="match status" value="1"/>
</dbReference>
<name>A0A1D6EMM6_MAIZE</name>
<proteinExistence type="predicted"/>
<dbReference type="FunCoup" id="A0A1D6EMM6">
    <property type="interactions" value="1095"/>
</dbReference>
<dbReference type="AlphaFoldDB" id="A0A1D6EMM6"/>
<dbReference type="Pfam" id="PF05922">
    <property type="entry name" value="Inhibitor_I9"/>
    <property type="match status" value="1"/>
</dbReference>
<evidence type="ECO:0000313" key="2">
    <source>
        <dbReference type="EMBL" id="ONM21113.1"/>
    </source>
</evidence>
<accession>A0A1D6EMM6</accession>
<dbReference type="PANTHER" id="PTHR48222:SF7">
    <property type="entry name" value="OS07G0438600 PROTEIN"/>
    <property type="match status" value="1"/>
</dbReference>
<evidence type="ECO:0000259" key="1">
    <source>
        <dbReference type="Pfam" id="PF05922"/>
    </source>
</evidence>
<feature type="domain" description="Inhibitor I9" evidence="1">
    <location>
        <begin position="48"/>
        <end position="108"/>
    </location>
</feature>
<dbReference type="PANTHER" id="PTHR48222">
    <property type="entry name" value="PROTEINASE INHIBITOR, PROPEPTIDE"/>
    <property type="match status" value="1"/>
</dbReference>
<dbReference type="EMBL" id="CM007648">
    <property type="protein sequence ID" value="ONM21113.1"/>
    <property type="molecule type" value="Genomic_DNA"/>
</dbReference>
<sequence length="153" mass="15905">MTTSTRPCAGAAAAFLLLVLFSSAAVSLATAAGRESKQGQHAAGASVYVVMVKPPAEGVDSKAYQMGILAAALGSEEKAKQALIYSYKAAASGFAAKLTPAQVAALQGFETQQAPGQGNNSRVLFVSWPEHPDVLQALPDVKYTLQDSNHLNR</sequence>